<keyword evidence="2" id="KW-0547">Nucleotide-binding</keyword>
<dbReference type="SUPFAM" id="SSF52540">
    <property type="entry name" value="P-loop containing nucleoside triphosphate hydrolases"/>
    <property type="match status" value="1"/>
</dbReference>
<proteinExistence type="predicted"/>
<keyword evidence="3 5" id="KW-0067">ATP-binding</keyword>
<dbReference type="InterPro" id="IPR027417">
    <property type="entry name" value="P-loop_NTPase"/>
</dbReference>
<dbReference type="GO" id="GO:0016887">
    <property type="term" value="F:ATP hydrolysis activity"/>
    <property type="evidence" value="ECO:0007669"/>
    <property type="project" value="InterPro"/>
</dbReference>
<comment type="caution">
    <text evidence="5">The sequence shown here is derived from an EMBL/GenBank/DDBJ whole genome shotgun (WGS) entry which is preliminary data.</text>
</comment>
<dbReference type="GO" id="GO:0005524">
    <property type="term" value="F:ATP binding"/>
    <property type="evidence" value="ECO:0007669"/>
    <property type="project" value="UniProtKB-KW"/>
</dbReference>
<dbReference type="RefSeq" id="WP_096815372.1">
    <property type="nucleotide sequence ID" value="NZ_JXJW01000031.1"/>
</dbReference>
<reference evidence="5 6" key="1">
    <citation type="submission" date="2014-12" db="EMBL/GenBank/DDBJ databases">
        <title>Draft genome sequences of 10 type strains of Lactococcus.</title>
        <authorList>
            <person name="Sun Z."/>
            <person name="Zhong Z."/>
            <person name="Liu W."/>
            <person name="Zhang W."/>
            <person name="Zhang H."/>
        </authorList>
    </citation>
    <scope>NUCLEOTIDE SEQUENCE [LARGE SCALE GENOMIC DNA]</scope>
    <source>
        <strain evidence="5 6">DSM 6634</strain>
    </source>
</reference>
<sequence length="258" mass="28578">MLKVKNLTKKFAKFTAVSNETFEVGAGEVVGFVGPNGSGKSTTIDMILGMTSPSSGEIYIDGEKLRRDNTAQLHQQLAYLSTDMNLDRNLTGYQALKYFANLRGKWHLEVENKVKALASKLDANLSEKIKHLSRGNRQKIGLIAAVMNTPKLLVMDEPTNGFDPIVQNAFIDIIREHQKNGGAVFISSHNLSEVSEICDRVIFIIGGQIVANELMSTLQKMAPKREVIDLDAVFEALVQKNSHHIGNDKGDEYAQKYI</sequence>
<keyword evidence="6" id="KW-1185">Reference proteome</keyword>
<dbReference type="PROSITE" id="PS50893">
    <property type="entry name" value="ABC_TRANSPORTER_2"/>
    <property type="match status" value="1"/>
</dbReference>
<keyword evidence="1" id="KW-0813">Transport</keyword>
<evidence type="ECO:0000256" key="2">
    <source>
        <dbReference type="ARBA" id="ARBA00022741"/>
    </source>
</evidence>
<name>A0A2A5RUP4_9LACT</name>
<evidence type="ECO:0000259" key="4">
    <source>
        <dbReference type="PROSITE" id="PS50893"/>
    </source>
</evidence>
<dbReference type="InterPro" id="IPR051782">
    <property type="entry name" value="ABC_Transporter_VariousFunc"/>
</dbReference>
<gene>
    <name evidence="5" type="ORF">RU86_GL001620</name>
</gene>
<dbReference type="InterPro" id="IPR003593">
    <property type="entry name" value="AAA+_ATPase"/>
</dbReference>
<evidence type="ECO:0000256" key="1">
    <source>
        <dbReference type="ARBA" id="ARBA00022448"/>
    </source>
</evidence>
<dbReference type="SMART" id="SM00382">
    <property type="entry name" value="AAA"/>
    <property type="match status" value="1"/>
</dbReference>
<evidence type="ECO:0000313" key="5">
    <source>
        <dbReference type="EMBL" id="PCS04453.1"/>
    </source>
</evidence>
<dbReference type="PANTHER" id="PTHR42939">
    <property type="entry name" value="ABC TRANSPORTER ATP-BINDING PROTEIN ALBC-RELATED"/>
    <property type="match status" value="1"/>
</dbReference>
<evidence type="ECO:0000256" key="3">
    <source>
        <dbReference type="ARBA" id="ARBA00022840"/>
    </source>
</evidence>
<dbReference type="CDD" id="cd03230">
    <property type="entry name" value="ABC_DR_subfamily_A"/>
    <property type="match status" value="1"/>
</dbReference>
<dbReference type="PANTHER" id="PTHR42939:SF1">
    <property type="entry name" value="ABC TRANSPORTER ATP-BINDING PROTEIN ALBC-RELATED"/>
    <property type="match status" value="1"/>
</dbReference>
<dbReference type="Proteomes" id="UP000218282">
    <property type="component" value="Unassembled WGS sequence"/>
</dbReference>
<evidence type="ECO:0000313" key="6">
    <source>
        <dbReference type="Proteomes" id="UP000218282"/>
    </source>
</evidence>
<protein>
    <submittedName>
        <fullName evidence="5">ABC transporter ATP-binding protein</fullName>
    </submittedName>
</protein>
<dbReference type="InterPro" id="IPR003439">
    <property type="entry name" value="ABC_transporter-like_ATP-bd"/>
</dbReference>
<organism evidence="5 6">
    <name type="scientific">Pseudolactococcus piscium</name>
    <dbReference type="NCBI Taxonomy" id="1364"/>
    <lineage>
        <taxon>Bacteria</taxon>
        <taxon>Bacillati</taxon>
        <taxon>Bacillota</taxon>
        <taxon>Bacilli</taxon>
        <taxon>Lactobacillales</taxon>
        <taxon>Streptococcaceae</taxon>
        <taxon>Pseudolactococcus</taxon>
    </lineage>
</organism>
<dbReference type="AlphaFoldDB" id="A0A2A5RUP4"/>
<feature type="domain" description="ABC transporter" evidence="4">
    <location>
        <begin position="2"/>
        <end position="231"/>
    </location>
</feature>
<dbReference type="Gene3D" id="3.40.50.300">
    <property type="entry name" value="P-loop containing nucleotide triphosphate hydrolases"/>
    <property type="match status" value="1"/>
</dbReference>
<dbReference type="Pfam" id="PF00005">
    <property type="entry name" value="ABC_tran"/>
    <property type="match status" value="1"/>
</dbReference>
<dbReference type="EMBL" id="JXJW01000031">
    <property type="protein sequence ID" value="PCS04453.1"/>
    <property type="molecule type" value="Genomic_DNA"/>
</dbReference>
<accession>A0A2A5RUP4</accession>